<evidence type="ECO:0000256" key="1">
    <source>
        <dbReference type="SAM" id="SignalP"/>
    </source>
</evidence>
<reference evidence="2 3" key="1">
    <citation type="submission" date="2016-02" db="EMBL/GenBank/DDBJ databases">
        <title>Genome analysis of coral dinoflagellate symbionts highlights evolutionary adaptations to a symbiotic lifestyle.</title>
        <authorList>
            <person name="Aranda M."/>
            <person name="Li Y."/>
            <person name="Liew Y.J."/>
            <person name="Baumgarten S."/>
            <person name="Simakov O."/>
            <person name="Wilson M."/>
            <person name="Piel J."/>
            <person name="Ashoor H."/>
            <person name="Bougouffa S."/>
            <person name="Bajic V.B."/>
            <person name="Ryu T."/>
            <person name="Ravasi T."/>
            <person name="Bayer T."/>
            <person name="Micklem G."/>
            <person name="Kim H."/>
            <person name="Bhak J."/>
            <person name="Lajeunesse T.C."/>
            <person name="Voolstra C.R."/>
        </authorList>
    </citation>
    <scope>NUCLEOTIDE SEQUENCE [LARGE SCALE GENOMIC DNA]</scope>
    <source>
        <strain evidence="2 3">CCMP2467</strain>
    </source>
</reference>
<name>A0A1Q9C6T8_SYMMI</name>
<sequence>MCRLQLVRRILGLATFLVHRTTMKAAAPLQEHWGEGASCFDTHWPQLQLDIAPDSELSLWRRSDFEQATVPAGQPETYSACISRQHQVAIVQLNIPEYTGNRERHLMEREIHVLTKFLDHLERNIEEEQWEALAKGVAVCIPWQCVRDEEPSILRKSSVEYIAYATGFGDSSVWLPTPRGLDMNVLAQYSAWSKLPVMSASSSTTTTPGSFEGGCIVGRVPVTAQLCWSGTAANELLLDRLQTGPDKVLVPRSVEALIPASL</sequence>
<protein>
    <submittedName>
        <fullName evidence="2">Uncharacterized protein</fullName>
    </submittedName>
</protein>
<dbReference type="Proteomes" id="UP000186817">
    <property type="component" value="Unassembled WGS sequence"/>
</dbReference>
<accession>A0A1Q9C6T8</accession>
<dbReference type="EMBL" id="LSRX01001585">
    <property type="protein sequence ID" value="OLP78631.1"/>
    <property type="molecule type" value="Genomic_DNA"/>
</dbReference>
<evidence type="ECO:0000313" key="3">
    <source>
        <dbReference type="Proteomes" id="UP000186817"/>
    </source>
</evidence>
<proteinExistence type="predicted"/>
<organism evidence="2 3">
    <name type="scientific">Symbiodinium microadriaticum</name>
    <name type="common">Dinoflagellate</name>
    <name type="synonym">Zooxanthella microadriatica</name>
    <dbReference type="NCBI Taxonomy" id="2951"/>
    <lineage>
        <taxon>Eukaryota</taxon>
        <taxon>Sar</taxon>
        <taxon>Alveolata</taxon>
        <taxon>Dinophyceae</taxon>
        <taxon>Suessiales</taxon>
        <taxon>Symbiodiniaceae</taxon>
        <taxon>Symbiodinium</taxon>
    </lineage>
</organism>
<feature type="signal peptide" evidence="1">
    <location>
        <begin position="1"/>
        <end position="25"/>
    </location>
</feature>
<dbReference type="AlphaFoldDB" id="A0A1Q9C6T8"/>
<keyword evidence="3" id="KW-1185">Reference proteome</keyword>
<comment type="caution">
    <text evidence="2">The sequence shown here is derived from an EMBL/GenBank/DDBJ whole genome shotgun (WGS) entry which is preliminary data.</text>
</comment>
<gene>
    <name evidence="2" type="ORF">AK812_SmicGene41173</name>
</gene>
<dbReference type="OrthoDB" id="420009at2759"/>
<evidence type="ECO:0000313" key="2">
    <source>
        <dbReference type="EMBL" id="OLP78631.1"/>
    </source>
</evidence>
<feature type="chain" id="PRO_5012412541" evidence="1">
    <location>
        <begin position="26"/>
        <end position="262"/>
    </location>
</feature>
<keyword evidence="1" id="KW-0732">Signal</keyword>